<reference evidence="3" key="1">
    <citation type="submission" date="2020-10" db="EMBL/GenBank/DDBJ databases">
        <authorList>
            <person name="Gilroy R."/>
        </authorList>
    </citation>
    <scope>NUCLEOTIDE SEQUENCE</scope>
    <source>
        <strain evidence="3">ChiSjej2B20-13462</strain>
    </source>
</reference>
<dbReference type="EMBL" id="DVFN01000137">
    <property type="protein sequence ID" value="HIQ70537.1"/>
    <property type="molecule type" value="Genomic_DNA"/>
</dbReference>
<protein>
    <submittedName>
        <fullName evidence="3">Single-stranded DNA-binding protein</fullName>
    </submittedName>
</protein>
<dbReference type="Proteomes" id="UP000886874">
    <property type="component" value="Unassembled WGS sequence"/>
</dbReference>
<evidence type="ECO:0000256" key="2">
    <source>
        <dbReference type="PROSITE-ProRule" id="PRU00252"/>
    </source>
</evidence>
<dbReference type="InterPro" id="IPR012340">
    <property type="entry name" value="NA-bd_OB-fold"/>
</dbReference>
<proteinExistence type="predicted"/>
<name>A0A9D1CPL8_9FIRM</name>
<dbReference type="Pfam" id="PF00436">
    <property type="entry name" value="SSB"/>
    <property type="match status" value="1"/>
</dbReference>
<dbReference type="Gene3D" id="2.40.50.140">
    <property type="entry name" value="Nucleic acid-binding proteins"/>
    <property type="match status" value="2"/>
</dbReference>
<sequence length="202" mass="22452">MEQSANHAVLRGALGELPAFSHENHQKRFYRFPLEVERLSGAIDILPVLVSEQVLDEMDLSGGSMLEVEGQIRSFNNRAATGRRLVVSVYAQRLASCEGAPHNEVRLTGAICKEPVHRRTPLGREICDVMLAVNRAYHRADYIPCIFWGRTAELAASCAVGDLLELTGRLQSREYVKILEEGSQRRVAYEVSAMTAARITGE</sequence>
<gene>
    <name evidence="3" type="ORF">IAA67_09450</name>
</gene>
<dbReference type="GO" id="GO:0003697">
    <property type="term" value="F:single-stranded DNA binding"/>
    <property type="evidence" value="ECO:0007669"/>
    <property type="project" value="InterPro"/>
</dbReference>
<dbReference type="PROSITE" id="PS50935">
    <property type="entry name" value="SSB"/>
    <property type="match status" value="1"/>
</dbReference>
<dbReference type="AlphaFoldDB" id="A0A9D1CPL8"/>
<dbReference type="SUPFAM" id="SSF50249">
    <property type="entry name" value="Nucleic acid-binding proteins"/>
    <property type="match status" value="1"/>
</dbReference>
<evidence type="ECO:0000313" key="3">
    <source>
        <dbReference type="EMBL" id="HIQ70537.1"/>
    </source>
</evidence>
<accession>A0A9D1CPL8</accession>
<keyword evidence="1 2" id="KW-0238">DNA-binding</keyword>
<comment type="caution">
    <text evidence="3">The sequence shown here is derived from an EMBL/GenBank/DDBJ whole genome shotgun (WGS) entry which is preliminary data.</text>
</comment>
<evidence type="ECO:0000256" key="1">
    <source>
        <dbReference type="ARBA" id="ARBA00023125"/>
    </source>
</evidence>
<dbReference type="CDD" id="cd04496">
    <property type="entry name" value="SSB_OBF"/>
    <property type="match status" value="1"/>
</dbReference>
<evidence type="ECO:0000313" key="4">
    <source>
        <dbReference type="Proteomes" id="UP000886874"/>
    </source>
</evidence>
<dbReference type="InterPro" id="IPR000424">
    <property type="entry name" value="Primosome_PriB/ssb"/>
</dbReference>
<organism evidence="3 4">
    <name type="scientific">Candidatus Avoscillospira stercorigallinarum</name>
    <dbReference type="NCBI Taxonomy" id="2840708"/>
    <lineage>
        <taxon>Bacteria</taxon>
        <taxon>Bacillati</taxon>
        <taxon>Bacillota</taxon>
        <taxon>Clostridia</taxon>
        <taxon>Eubacteriales</taxon>
        <taxon>Oscillospiraceae</taxon>
        <taxon>Oscillospiraceae incertae sedis</taxon>
        <taxon>Candidatus Avoscillospira</taxon>
    </lineage>
</organism>
<reference evidence="3" key="2">
    <citation type="journal article" date="2021" name="PeerJ">
        <title>Extensive microbial diversity within the chicken gut microbiome revealed by metagenomics and culture.</title>
        <authorList>
            <person name="Gilroy R."/>
            <person name="Ravi A."/>
            <person name="Getino M."/>
            <person name="Pursley I."/>
            <person name="Horton D.L."/>
            <person name="Alikhan N.F."/>
            <person name="Baker D."/>
            <person name="Gharbi K."/>
            <person name="Hall N."/>
            <person name="Watson M."/>
            <person name="Adriaenssens E.M."/>
            <person name="Foster-Nyarko E."/>
            <person name="Jarju S."/>
            <person name="Secka A."/>
            <person name="Antonio M."/>
            <person name="Oren A."/>
            <person name="Chaudhuri R.R."/>
            <person name="La Ragione R."/>
            <person name="Hildebrand F."/>
            <person name="Pallen M.J."/>
        </authorList>
    </citation>
    <scope>NUCLEOTIDE SEQUENCE</scope>
    <source>
        <strain evidence="3">ChiSjej2B20-13462</strain>
    </source>
</reference>
<dbReference type="NCBIfam" id="NF004476">
    <property type="entry name" value="PRK05813.1"/>
    <property type="match status" value="1"/>
</dbReference>